<dbReference type="STRING" id="670482.SAMN04488542_1052"/>
<dbReference type="EMBL" id="FNBG01000005">
    <property type="protein sequence ID" value="SDF02839.1"/>
    <property type="molecule type" value="Genomic_DNA"/>
</dbReference>
<reference evidence="1 2" key="1">
    <citation type="submission" date="2016-10" db="EMBL/GenBank/DDBJ databases">
        <authorList>
            <person name="de Groot N.N."/>
        </authorList>
    </citation>
    <scope>NUCLEOTIDE SEQUENCE [LARGE SCALE GENOMIC DNA]</scope>
    <source>
        <strain evidence="1 2">DSM 28129</strain>
    </source>
</reference>
<keyword evidence="2" id="KW-1185">Reference proteome</keyword>
<sequence length="60" mass="6773">MLAALSDMALGWASRARSVRQDIVQESTSEAMRRADVEYIKRGVDDFRVDVRMQGQKVTA</sequence>
<proteinExistence type="predicted"/>
<accession>A0A1G7HS53</accession>
<evidence type="ECO:0000313" key="1">
    <source>
        <dbReference type="EMBL" id="SDF02839.1"/>
    </source>
</evidence>
<dbReference type="Proteomes" id="UP000198972">
    <property type="component" value="Unassembled WGS sequence"/>
</dbReference>
<name>A0A1G7HS53_9BACL</name>
<protein>
    <submittedName>
        <fullName evidence="1">Uncharacterized protein</fullName>
    </submittedName>
</protein>
<evidence type="ECO:0000313" key="2">
    <source>
        <dbReference type="Proteomes" id="UP000198972"/>
    </source>
</evidence>
<organism evidence="1 2">
    <name type="scientific">Fontibacillus panacisegetis</name>
    <dbReference type="NCBI Taxonomy" id="670482"/>
    <lineage>
        <taxon>Bacteria</taxon>
        <taxon>Bacillati</taxon>
        <taxon>Bacillota</taxon>
        <taxon>Bacilli</taxon>
        <taxon>Bacillales</taxon>
        <taxon>Paenibacillaceae</taxon>
        <taxon>Fontibacillus</taxon>
    </lineage>
</organism>
<gene>
    <name evidence="1" type="ORF">SAMN04488542_1052</name>
</gene>
<dbReference type="AlphaFoldDB" id="A0A1G7HS53"/>